<organism evidence="2 3">
    <name type="scientific">Gemella haemolysans M341</name>
    <dbReference type="NCBI Taxonomy" id="562981"/>
    <lineage>
        <taxon>Bacteria</taxon>
        <taxon>Bacillati</taxon>
        <taxon>Bacillota</taxon>
        <taxon>Bacilli</taxon>
        <taxon>Bacillales</taxon>
        <taxon>Gemellaceae</taxon>
        <taxon>Gemella</taxon>
    </lineage>
</organism>
<keyword evidence="1" id="KW-0812">Transmembrane</keyword>
<dbReference type="Proteomes" id="UP000004773">
    <property type="component" value="Unassembled WGS sequence"/>
</dbReference>
<dbReference type="EMBL" id="ACRO01000008">
    <property type="protein sequence ID" value="EGF85595.1"/>
    <property type="molecule type" value="Genomic_DNA"/>
</dbReference>
<keyword evidence="1" id="KW-0472">Membrane</keyword>
<sequence>MKLNDKLTRYLRNIALMIIIFYIGLLLGYTILGKGSLFDALSLKPIRHIKDIIYN</sequence>
<name>A0AA87DPU9_9BACL</name>
<gene>
    <name evidence="2" type="ORF">HMPREF0428_00759</name>
</gene>
<comment type="caution">
    <text evidence="2">The sequence shown here is derived from an EMBL/GenBank/DDBJ whole genome shotgun (WGS) entry which is preliminary data.</text>
</comment>
<proteinExistence type="predicted"/>
<dbReference type="RefSeq" id="WP_003146795.1">
    <property type="nucleotide sequence ID" value="NZ_GL883582.1"/>
</dbReference>
<dbReference type="AlphaFoldDB" id="A0AA87DPU9"/>
<keyword evidence="1" id="KW-1133">Transmembrane helix</keyword>
<protein>
    <recommendedName>
        <fullName evidence="4">DNA-directed RNA polymerase subunit beta</fullName>
    </recommendedName>
</protein>
<evidence type="ECO:0000256" key="1">
    <source>
        <dbReference type="SAM" id="Phobius"/>
    </source>
</evidence>
<reference evidence="2 3" key="1">
    <citation type="submission" date="2011-03" db="EMBL/GenBank/DDBJ databases">
        <title>The Genome Sequence of Gemella haemolysans M341.</title>
        <authorList>
            <consortium name="The Broad Institute Genome Sequencing Platform"/>
            <consortium name="The Broad Institute Genome Sequencing Center for Infectious Disease"/>
            <person name="Earl A."/>
            <person name="Ward D."/>
            <person name="Feldgarden M."/>
            <person name="Gevers D."/>
            <person name="Sibley C.D."/>
            <person name="Field T.R."/>
            <person name="Grinwis M."/>
            <person name="Eshaghurshan C.S."/>
            <person name="Surette M.G."/>
            <person name="Young S.K."/>
            <person name="Zeng Q."/>
            <person name="Gargeya S."/>
            <person name="Fitzgerald M."/>
            <person name="Haas B."/>
            <person name="Abouelleil A."/>
            <person name="Alvarado L."/>
            <person name="Arachchi H.M."/>
            <person name="Berlin A."/>
            <person name="Brown A."/>
            <person name="Chapman S.B."/>
            <person name="Chen Z."/>
            <person name="Dunbar C."/>
            <person name="Freedman E."/>
            <person name="Gearin G."/>
            <person name="Gellesch M."/>
            <person name="Goldberg J."/>
            <person name="Griggs A."/>
            <person name="Gujja S."/>
            <person name="Heilman E.R."/>
            <person name="Heiman D."/>
            <person name="Howarth C."/>
            <person name="Larson L."/>
            <person name="Lui A."/>
            <person name="MacDonald P.J.P."/>
            <person name="Mehta T."/>
            <person name="Montmayeur A."/>
            <person name="Murphy C."/>
            <person name="Neiman D."/>
            <person name="Pearson M."/>
            <person name="Priest M."/>
            <person name="Roberts A."/>
            <person name="Saif S."/>
            <person name="Shea T."/>
            <person name="Shenoy N."/>
            <person name="Sisk P."/>
            <person name="Stolte C."/>
            <person name="Sykes S."/>
            <person name="White J."/>
            <person name="Yandava C."/>
            <person name="Wortman J."/>
            <person name="Nusbaum C."/>
            <person name="Birren B."/>
        </authorList>
    </citation>
    <scope>NUCLEOTIDE SEQUENCE [LARGE SCALE GENOMIC DNA]</scope>
    <source>
        <strain evidence="2 3">M341</strain>
    </source>
</reference>
<evidence type="ECO:0000313" key="2">
    <source>
        <dbReference type="EMBL" id="EGF85595.1"/>
    </source>
</evidence>
<dbReference type="Pfam" id="PF11772">
    <property type="entry name" value="EpuA"/>
    <property type="match status" value="1"/>
</dbReference>
<feature type="transmembrane region" description="Helical" evidence="1">
    <location>
        <begin position="12"/>
        <end position="32"/>
    </location>
</feature>
<evidence type="ECO:0008006" key="4">
    <source>
        <dbReference type="Google" id="ProtNLM"/>
    </source>
</evidence>
<dbReference type="InterPro" id="IPR024596">
    <property type="entry name" value="RNApol_su_b/EpuA"/>
</dbReference>
<evidence type="ECO:0000313" key="3">
    <source>
        <dbReference type="Proteomes" id="UP000004773"/>
    </source>
</evidence>
<accession>A0AA87DPU9</accession>